<evidence type="ECO:0000313" key="3">
    <source>
        <dbReference type="Proteomes" id="UP001607303"/>
    </source>
</evidence>
<reference evidence="2 3" key="1">
    <citation type="journal article" date="2024" name="Ann. Entomol. Soc. Am.">
        <title>Genomic analyses of the southern and eastern yellowjacket wasps (Hymenoptera: Vespidae) reveal evolutionary signatures of social life.</title>
        <authorList>
            <person name="Catto M.A."/>
            <person name="Caine P.B."/>
            <person name="Orr S.E."/>
            <person name="Hunt B.G."/>
            <person name="Goodisman M.A.D."/>
        </authorList>
    </citation>
    <scope>NUCLEOTIDE SEQUENCE [LARGE SCALE GENOMIC DNA]</scope>
    <source>
        <strain evidence="2">232</strain>
        <tissue evidence="2">Head and thorax</tissue>
    </source>
</reference>
<evidence type="ECO:0000313" key="2">
    <source>
        <dbReference type="EMBL" id="KAL2723478.1"/>
    </source>
</evidence>
<feature type="compositionally biased region" description="Acidic residues" evidence="1">
    <location>
        <begin position="42"/>
        <end position="63"/>
    </location>
</feature>
<feature type="compositionally biased region" description="Basic and acidic residues" evidence="1">
    <location>
        <begin position="23"/>
        <end position="41"/>
    </location>
</feature>
<feature type="compositionally biased region" description="Basic and acidic residues" evidence="1">
    <location>
        <begin position="64"/>
        <end position="75"/>
    </location>
</feature>
<proteinExistence type="predicted"/>
<name>A0ABD2AS97_VESMC</name>
<dbReference type="EMBL" id="JAYRBN010000114">
    <property type="protein sequence ID" value="KAL2723478.1"/>
    <property type="molecule type" value="Genomic_DNA"/>
</dbReference>
<gene>
    <name evidence="2" type="ORF">V1477_019329</name>
</gene>
<protein>
    <submittedName>
        <fullName evidence="2">Uncharacterized protein</fullName>
    </submittedName>
</protein>
<comment type="caution">
    <text evidence="2">The sequence shown here is derived from an EMBL/GenBank/DDBJ whole genome shotgun (WGS) entry which is preliminary data.</text>
</comment>
<dbReference type="Proteomes" id="UP001607303">
    <property type="component" value="Unassembled WGS sequence"/>
</dbReference>
<accession>A0ABD2AS97</accession>
<evidence type="ECO:0000256" key="1">
    <source>
        <dbReference type="SAM" id="MobiDB-lite"/>
    </source>
</evidence>
<organism evidence="2 3">
    <name type="scientific">Vespula maculifrons</name>
    <name type="common">Eastern yellow jacket</name>
    <name type="synonym">Wasp</name>
    <dbReference type="NCBI Taxonomy" id="7453"/>
    <lineage>
        <taxon>Eukaryota</taxon>
        <taxon>Metazoa</taxon>
        <taxon>Ecdysozoa</taxon>
        <taxon>Arthropoda</taxon>
        <taxon>Hexapoda</taxon>
        <taxon>Insecta</taxon>
        <taxon>Pterygota</taxon>
        <taxon>Neoptera</taxon>
        <taxon>Endopterygota</taxon>
        <taxon>Hymenoptera</taxon>
        <taxon>Apocrita</taxon>
        <taxon>Aculeata</taxon>
        <taxon>Vespoidea</taxon>
        <taxon>Vespidae</taxon>
        <taxon>Vespinae</taxon>
        <taxon>Vespula</taxon>
    </lineage>
</organism>
<feature type="region of interest" description="Disordered" evidence="1">
    <location>
        <begin position="14"/>
        <end position="91"/>
    </location>
</feature>
<keyword evidence="3" id="KW-1185">Reference proteome</keyword>
<dbReference type="AlphaFoldDB" id="A0ABD2AS97"/>
<sequence length="91" mass="10937">MLDDSLFERKAFLRLAPTAGRVRGREGREGGEGRKEKKEEVKEEEEEEEVEKEEDEEEEEEEEEARRATKREVMRRSNILQNRWKKSNEKV</sequence>